<keyword evidence="8" id="KW-0460">Magnesium</keyword>
<dbReference type="InterPro" id="IPR036615">
    <property type="entry name" value="Mur_ligase_C_dom_sf"/>
</dbReference>
<evidence type="ECO:0000256" key="5">
    <source>
        <dbReference type="ARBA" id="ARBA00022723"/>
    </source>
</evidence>
<feature type="domain" description="Mur ligase C-terminal" evidence="12">
    <location>
        <begin position="301"/>
        <end position="419"/>
    </location>
</feature>
<dbReference type="Pfam" id="PF02875">
    <property type="entry name" value="Mur_ligase_C"/>
    <property type="match status" value="1"/>
</dbReference>
<dbReference type="PROSITE" id="PS01011">
    <property type="entry name" value="FOLYLPOLYGLU_SYNT_1"/>
    <property type="match status" value="1"/>
</dbReference>
<reference evidence="14 15" key="1">
    <citation type="submission" date="2019-08" db="EMBL/GenBank/DDBJ databases">
        <title>In-depth cultivation of the pig gut microbiome towards novel bacterial diversity and tailored functional studies.</title>
        <authorList>
            <person name="Wylensek D."/>
            <person name="Hitch T.C.A."/>
            <person name="Clavel T."/>
        </authorList>
    </citation>
    <scope>NUCLEOTIDE SEQUENCE [LARGE SCALE GENOMIC DNA]</scope>
    <source>
        <strain evidence="14 15">WCA-383-APC-5B</strain>
    </source>
</reference>
<evidence type="ECO:0000256" key="8">
    <source>
        <dbReference type="ARBA" id="ARBA00022842"/>
    </source>
</evidence>
<dbReference type="PIRSF" id="PIRSF001563">
    <property type="entry name" value="Folylpolyglu_synth"/>
    <property type="match status" value="1"/>
</dbReference>
<gene>
    <name evidence="14" type="ORF">FYJ33_00680</name>
</gene>
<dbReference type="GO" id="GO:0046872">
    <property type="term" value="F:metal ion binding"/>
    <property type="evidence" value="ECO:0007669"/>
    <property type="project" value="UniProtKB-KW"/>
</dbReference>
<protein>
    <recommendedName>
        <fullName evidence="3">tetrahydrofolate synthase</fullName>
        <ecNumber evidence="3">6.3.2.17</ecNumber>
    </recommendedName>
    <alternativeName>
        <fullName evidence="9">Tetrahydrofolylpolyglutamate synthase</fullName>
    </alternativeName>
</protein>
<dbReference type="InterPro" id="IPR036565">
    <property type="entry name" value="Mur-like_cat_sf"/>
</dbReference>
<accession>A0A7X2MVP6</accession>
<evidence type="ECO:0000259" key="13">
    <source>
        <dbReference type="Pfam" id="PF08245"/>
    </source>
</evidence>
<evidence type="ECO:0000259" key="12">
    <source>
        <dbReference type="Pfam" id="PF02875"/>
    </source>
</evidence>
<comment type="similarity">
    <text evidence="2 11">Belongs to the folylpolyglutamate synthase family.</text>
</comment>
<comment type="caution">
    <text evidence="14">The sequence shown here is derived from an EMBL/GenBank/DDBJ whole genome shotgun (WGS) entry which is preliminary data.</text>
</comment>
<dbReference type="InterPro" id="IPR013221">
    <property type="entry name" value="Mur_ligase_cen"/>
</dbReference>
<organism evidence="14 15">
    <name type="scientific">Inconstantimicrobium porci</name>
    <dbReference type="NCBI Taxonomy" id="2652291"/>
    <lineage>
        <taxon>Bacteria</taxon>
        <taxon>Bacillati</taxon>
        <taxon>Bacillota</taxon>
        <taxon>Clostridia</taxon>
        <taxon>Eubacteriales</taxon>
        <taxon>Clostridiaceae</taxon>
        <taxon>Inconstantimicrobium</taxon>
    </lineage>
</organism>
<dbReference type="PROSITE" id="PS01012">
    <property type="entry name" value="FOLYLPOLYGLU_SYNT_2"/>
    <property type="match status" value="1"/>
</dbReference>
<dbReference type="GO" id="GO:0005737">
    <property type="term" value="C:cytoplasm"/>
    <property type="evidence" value="ECO:0007669"/>
    <property type="project" value="TreeGrafter"/>
</dbReference>
<dbReference type="EMBL" id="VULX01000001">
    <property type="protein sequence ID" value="MSR89961.1"/>
    <property type="molecule type" value="Genomic_DNA"/>
</dbReference>
<comment type="cofactor">
    <cofactor evidence="1">
        <name>Mg(2+)</name>
        <dbReference type="ChEBI" id="CHEBI:18420"/>
    </cofactor>
</comment>
<dbReference type="GO" id="GO:0004326">
    <property type="term" value="F:tetrahydrofolylpolyglutamate synthase activity"/>
    <property type="evidence" value="ECO:0007669"/>
    <property type="project" value="UniProtKB-EC"/>
</dbReference>
<dbReference type="Gene3D" id="3.40.1190.10">
    <property type="entry name" value="Mur-like, catalytic domain"/>
    <property type="match status" value="1"/>
</dbReference>
<dbReference type="InterPro" id="IPR004101">
    <property type="entry name" value="Mur_ligase_C"/>
</dbReference>
<keyword evidence="4 11" id="KW-0436">Ligase</keyword>
<name>A0A7X2MVP6_9CLOT</name>
<dbReference type="GO" id="GO:0005524">
    <property type="term" value="F:ATP binding"/>
    <property type="evidence" value="ECO:0007669"/>
    <property type="project" value="UniProtKB-KW"/>
</dbReference>
<evidence type="ECO:0000313" key="15">
    <source>
        <dbReference type="Proteomes" id="UP000460287"/>
    </source>
</evidence>
<comment type="catalytic activity">
    <reaction evidence="10">
        <text>(6S)-5,6,7,8-tetrahydrofolyl-(gamma-L-Glu)(n) + L-glutamate + ATP = (6S)-5,6,7,8-tetrahydrofolyl-(gamma-L-Glu)(n+1) + ADP + phosphate + H(+)</text>
        <dbReference type="Rhea" id="RHEA:10580"/>
        <dbReference type="Rhea" id="RHEA-COMP:14738"/>
        <dbReference type="Rhea" id="RHEA-COMP:14740"/>
        <dbReference type="ChEBI" id="CHEBI:15378"/>
        <dbReference type="ChEBI" id="CHEBI:29985"/>
        <dbReference type="ChEBI" id="CHEBI:30616"/>
        <dbReference type="ChEBI" id="CHEBI:43474"/>
        <dbReference type="ChEBI" id="CHEBI:141005"/>
        <dbReference type="ChEBI" id="CHEBI:456216"/>
        <dbReference type="EC" id="6.3.2.17"/>
    </reaction>
</comment>
<evidence type="ECO:0000256" key="2">
    <source>
        <dbReference type="ARBA" id="ARBA00008276"/>
    </source>
</evidence>
<dbReference type="FunFam" id="3.40.1190.10:FF:000011">
    <property type="entry name" value="Folylpolyglutamate synthase/dihydrofolate synthase"/>
    <property type="match status" value="1"/>
</dbReference>
<dbReference type="RefSeq" id="WP_154529845.1">
    <property type="nucleotide sequence ID" value="NZ_VULX01000001.1"/>
</dbReference>
<evidence type="ECO:0000256" key="10">
    <source>
        <dbReference type="ARBA" id="ARBA00047493"/>
    </source>
</evidence>
<evidence type="ECO:0000256" key="4">
    <source>
        <dbReference type="ARBA" id="ARBA00022598"/>
    </source>
</evidence>
<dbReference type="Pfam" id="PF08245">
    <property type="entry name" value="Mur_ligase_M"/>
    <property type="match status" value="1"/>
</dbReference>
<dbReference type="PANTHER" id="PTHR11136:SF0">
    <property type="entry name" value="DIHYDROFOLATE SYNTHETASE-RELATED"/>
    <property type="match status" value="1"/>
</dbReference>
<dbReference type="Gene3D" id="3.90.190.20">
    <property type="entry name" value="Mur ligase, C-terminal domain"/>
    <property type="match status" value="1"/>
</dbReference>
<dbReference type="InterPro" id="IPR001645">
    <property type="entry name" value="Folylpolyglutamate_synth"/>
</dbReference>
<evidence type="ECO:0000256" key="9">
    <source>
        <dbReference type="ARBA" id="ARBA00030592"/>
    </source>
</evidence>
<evidence type="ECO:0000313" key="14">
    <source>
        <dbReference type="EMBL" id="MSR89961.1"/>
    </source>
</evidence>
<sequence>MKYELSYEECMSFIHGAKRFSDNPGLKRTKEILRALGSPQDSLKIVHVAGTNGKGSVTAMISSVLKEAGYSVGMYTSPYLEEFEERIQINNVNISKTRLAYYAGLVKYAVKKASEKGLGYPNEFEIITCIMFKYFADEKVDYAVVEVGLGGRLDATNVIKPVLSVITAISYDHMNVLGNTLGEIAEEKAGIIKNGIPVVSSAQKKEVIDALIKNAESKVAEISFVNNNSFTVIEAKREDMCQLVEVKTDKANYKILLNLLGTYQVSNCALAVNALEKLIDSGVEISMDNMLIGLNKTRWIGRMEVLSRNPLIVIDGAHNIDGIKKLKESTSKYFLYKKLILILGILADKDTNMMLDEISSIADYIIFTLPHSLRAEDPYNLYEKTYDKSRCFVIESYEEALKKAELLANDCDMILCAGSLYMIGDMRKVILNDKEIRERVEIH</sequence>
<keyword evidence="6 11" id="KW-0547">Nucleotide-binding</keyword>
<evidence type="ECO:0000256" key="1">
    <source>
        <dbReference type="ARBA" id="ARBA00001946"/>
    </source>
</evidence>
<evidence type="ECO:0000256" key="6">
    <source>
        <dbReference type="ARBA" id="ARBA00022741"/>
    </source>
</evidence>
<dbReference type="AlphaFoldDB" id="A0A7X2MVP6"/>
<dbReference type="PANTHER" id="PTHR11136">
    <property type="entry name" value="FOLYLPOLYGLUTAMATE SYNTHASE-RELATED"/>
    <property type="match status" value="1"/>
</dbReference>
<dbReference type="SUPFAM" id="SSF53623">
    <property type="entry name" value="MurD-like peptide ligases, catalytic domain"/>
    <property type="match status" value="1"/>
</dbReference>
<keyword evidence="15" id="KW-1185">Reference proteome</keyword>
<keyword evidence="5" id="KW-0479">Metal-binding</keyword>
<evidence type="ECO:0000256" key="7">
    <source>
        <dbReference type="ARBA" id="ARBA00022840"/>
    </source>
</evidence>
<dbReference type="NCBIfam" id="TIGR01499">
    <property type="entry name" value="folC"/>
    <property type="match status" value="1"/>
</dbReference>
<proteinExistence type="inferred from homology"/>
<dbReference type="SUPFAM" id="SSF53244">
    <property type="entry name" value="MurD-like peptide ligases, peptide-binding domain"/>
    <property type="match status" value="1"/>
</dbReference>
<dbReference type="Proteomes" id="UP000460287">
    <property type="component" value="Unassembled WGS sequence"/>
</dbReference>
<dbReference type="InterPro" id="IPR018109">
    <property type="entry name" value="Folylpolyglutamate_synth_CS"/>
</dbReference>
<feature type="domain" description="Mur ligase central" evidence="13">
    <location>
        <begin position="48"/>
        <end position="274"/>
    </location>
</feature>
<keyword evidence="7 11" id="KW-0067">ATP-binding</keyword>
<evidence type="ECO:0000256" key="3">
    <source>
        <dbReference type="ARBA" id="ARBA00013025"/>
    </source>
</evidence>
<evidence type="ECO:0000256" key="11">
    <source>
        <dbReference type="PIRNR" id="PIRNR001563"/>
    </source>
</evidence>
<dbReference type="EC" id="6.3.2.17" evidence="3"/>
<dbReference type="GO" id="GO:0008841">
    <property type="term" value="F:dihydrofolate synthase activity"/>
    <property type="evidence" value="ECO:0007669"/>
    <property type="project" value="TreeGrafter"/>
</dbReference>